<keyword evidence="3" id="KW-1003">Cell membrane</keyword>
<gene>
    <name evidence="10" type="ORF">AMYX_33630</name>
</gene>
<evidence type="ECO:0000256" key="5">
    <source>
        <dbReference type="ARBA" id="ARBA00022683"/>
    </source>
</evidence>
<feature type="transmembrane region" description="Helical" evidence="9">
    <location>
        <begin position="239"/>
        <end position="258"/>
    </location>
</feature>
<organism evidence="10 11">
    <name type="scientific">Anaeromyxobacter diazotrophicus</name>
    <dbReference type="NCBI Taxonomy" id="2590199"/>
    <lineage>
        <taxon>Bacteria</taxon>
        <taxon>Pseudomonadati</taxon>
        <taxon>Myxococcota</taxon>
        <taxon>Myxococcia</taxon>
        <taxon>Myxococcales</taxon>
        <taxon>Cystobacterineae</taxon>
        <taxon>Anaeromyxobacteraceae</taxon>
        <taxon>Anaeromyxobacter</taxon>
    </lineage>
</organism>
<dbReference type="PROSITE" id="PS51108">
    <property type="entry name" value="PTS_EIID"/>
    <property type="match status" value="1"/>
</dbReference>
<evidence type="ECO:0000256" key="8">
    <source>
        <dbReference type="ARBA" id="ARBA00023136"/>
    </source>
</evidence>
<keyword evidence="2" id="KW-0813">Transport</keyword>
<keyword evidence="7 9" id="KW-1133">Transmembrane helix</keyword>
<dbReference type="PANTHER" id="PTHR32502">
    <property type="entry name" value="N-ACETYLGALACTOSAMINE PERMEASE II COMPONENT-RELATED"/>
    <property type="match status" value="1"/>
</dbReference>
<keyword evidence="5" id="KW-0598">Phosphotransferase system</keyword>
<evidence type="ECO:0000313" key="11">
    <source>
        <dbReference type="Proteomes" id="UP000503640"/>
    </source>
</evidence>
<protein>
    <recommendedName>
        <fullName evidence="12">PTS system mannose/fructose/sorbose family IID component</fullName>
    </recommendedName>
</protein>
<evidence type="ECO:0000256" key="2">
    <source>
        <dbReference type="ARBA" id="ARBA00022448"/>
    </source>
</evidence>
<evidence type="ECO:0000256" key="9">
    <source>
        <dbReference type="SAM" id="Phobius"/>
    </source>
</evidence>
<name>A0A7I9VQC9_9BACT</name>
<dbReference type="InterPro" id="IPR050303">
    <property type="entry name" value="GatZ_KbaZ_carbometab"/>
</dbReference>
<comment type="subcellular location">
    <subcellularLocation>
        <location evidence="1">Cell membrane</location>
        <topology evidence="1">Multi-pass membrane protein</topology>
    </subcellularLocation>
</comment>
<comment type="caution">
    <text evidence="10">The sequence shown here is derived from an EMBL/GenBank/DDBJ whole genome shotgun (WGS) entry which is preliminary data.</text>
</comment>
<evidence type="ECO:0000256" key="3">
    <source>
        <dbReference type="ARBA" id="ARBA00022475"/>
    </source>
</evidence>
<dbReference type="GO" id="GO:0009401">
    <property type="term" value="P:phosphoenolpyruvate-dependent sugar phosphotransferase system"/>
    <property type="evidence" value="ECO:0007669"/>
    <property type="project" value="UniProtKB-KW"/>
</dbReference>
<dbReference type="InterPro" id="IPR004704">
    <property type="entry name" value="PTS_IID_man"/>
</dbReference>
<proteinExistence type="predicted"/>
<keyword evidence="11" id="KW-1185">Reference proteome</keyword>
<feature type="transmembrane region" description="Helical" evidence="9">
    <location>
        <begin position="189"/>
        <end position="207"/>
    </location>
</feature>
<dbReference type="Pfam" id="PF03613">
    <property type="entry name" value="EIID-AGA"/>
    <property type="match status" value="1"/>
</dbReference>
<dbReference type="GO" id="GO:0005886">
    <property type="term" value="C:plasma membrane"/>
    <property type="evidence" value="ECO:0007669"/>
    <property type="project" value="UniProtKB-SubCell"/>
</dbReference>
<feature type="transmembrane region" description="Helical" evidence="9">
    <location>
        <begin position="128"/>
        <end position="154"/>
    </location>
</feature>
<accession>A0A7I9VQC9</accession>
<evidence type="ECO:0008006" key="12">
    <source>
        <dbReference type="Google" id="ProtNLM"/>
    </source>
</evidence>
<keyword evidence="8 9" id="KW-0472">Membrane</keyword>
<evidence type="ECO:0000256" key="7">
    <source>
        <dbReference type="ARBA" id="ARBA00022989"/>
    </source>
</evidence>
<evidence type="ECO:0000256" key="1">
    <source>
        <dbReference type="ARBA" id="ARBA00004651"/>
    </source>
</evidence>
<keyword evidence="6 9" id="KW-0812">Transmembrane</keyword>
<feature type="transmembrane region" description="Helical" evidence="9">
    <location>
        <begin position="213"/>
        <end position="232"/>
    </location>
</feature>
<dbReference type="Proteomes" id="UP000503640">
    <property type="component" value="Unassembled WGS sequence"/>
</dbReference>
<evidence type="ECO:0000256" key="6">
    <source>
        <dbReference type="ARBA" id="ARBA00022692"/>
    </source>
</evidence>
<evidence type="ECO:0000256" key="4">
    <source>
        <dbReference type="ARBA" id="ARBA00022597"/>
    </source>
</evidence>
<sequence length="264" mass="26831">MSAPAAALARRVPALVLARCFGRGLFLQAAWNRRGMQNLGFAYAIAPALRALYPEPAARRAALARHLGFFNCHPYAAAAILGGAIHHEERVAAGAEPPQAPVTYKATLQGPLAAVGDGFFWTALRPSFGALAAVAALVFGWPGVVAALTLYNAIHLTLRIGLFRAGYREGDAVVGAIARLSLPVVADRLRLAGAALCGAAAATYAALPATRAVAPLLAPAATAAAAAAGYLLLARGARLFPATYAALAGGTGAALLAGRLHGSL</sequence>
<keyword evidence="4" id="KW-0762">Sugar transport</keyword>
<reference evidence="11" key="1">
    <citation type="journal article" date="2020" name="Appl. Environ. Microbiol.">
        <title>Diazotrophic Anaeromyxobacter Isolates from Soils.</title>
        <authorList>
            <person name="Masuda Y."/>
            <person name="Yamanaka H."/>
            <person name="Xu Z.X."/>
            <person name="Shiratori Y."/>
            <person name="Aono T."/>
            <person name="Amachi S."/>
            <person name="Senoo K."/>
            <person name="Itoh H."/>
        </authorList>
    </citation>
    <scope>NUCLEOTIDE SEQUENCE [LARGE SCALE GENOMIC DNA]</scope>
    <source>
        <strain evidence="11">R267</strain>
    </source>
</reference>
<dbReference type="RefSeq" id="WP_176067347.1">
    <property type="nucleotide sequence ID" value="NZ_BJTG01000008.1"/>
</dbReference>
<dbReference type="AlphaFoldDB" id="A0A7I9VQC9"/>
<dbReference type="EMBL" id="BJTG01000008">
    <property type="protein sequence ID" value="GEJ58622.1"/>
    <property type="molecule type" value="Genomic_DNA"/>
</dbReference>
<evidence type="ECO:0000313" key="10">
    <source>
        <dbReference type="EMBL" id="GEJ58622.1"/>
    </source>
</evidence>
<dbReference type="PANTHER" id="PTHR32502:SF5">
    <property type="entry name" value="N-ACETYLGALACTOSAMINE PERMEASE IID COMPONENT-RELATED"/>
    <property type="match status" value="1"/>
</dbReference>